<dbReference type="PRINTS" id="PR00081">
    <property type="entry name" value="GDHRDH"/>
</dbReference>
<accession>A0A4P6V4Y1</accession>
<evidence type="ECO:0000313" key="5">
    <source>
        <dbReference type="EMBL" id="QBK31849.1"/>
    </source>
</evidence>
<dbReference type="AlphaFoldDB" id="A0A4P6V4Y1"/>
<dbReference type="EMBL" id="CP036532">
    <property type="protein sequence ID" value="QBK31849.1"/>
    <property type="molecule type" value="Genomic_DNA"/>
</dbReference>
<sequence>MPVAVITGAAGGIGTATARIMAEAGFELALIDRGGAQPPAGAAGMGLACDLADPGSVETAFAAIVDRFGVIDALINIAGINHQSPIAEMAAADWDRMMEVNVGSMFLTAKFGLPLLEQGTGKAIINMASVSGHVATVDYPAYVTTKAAVESFTVALAQEVARRGIRVNAVAPGWVNAGFTDKALAETDDPDALHAAARTAHLLGRMAEPDEVARAVRWLASDKASFVTGQTLFVDGGFMRKH</sequence>
<evidence type="ECO:0000256" key="1">
    <source>
        <dbReference type="ARBA" id="ARBA00006484"/>
    </source>
</evidence>
<dbReference type="InterPro" id="IPR002347">
    <property type="entry name" value="SDR_fam"/>
</dbReference>
<organism evidence="5 6">
    <name type="scientific">Roseitalea porphyridii</name>
    <dbReference type="NCBI Taxonomy" id="1852022"/>
    <lineage>
        <taxon>Bacteria</taxon>
        <taxon>Pseudomonadati</taxon>
        <taxon>Pseudomonadota</taxon>
        <taxon>Alphaproteobacteria</taxon>
        <taxon>Hyphomicrobiales</taxon>
        <taxon>Ahrensiaceae</taxon>
        <taxon>Roseitalea</taxon>
    </lineage>
</organism>
<feature type="domain" description="Ketoreductase" evidence="4">
    <location>
        <begin position="2"/>
        <end position="177"/>
    </location>
</feature>
<proteinExistence type="inferred from homology"/>
<dbReference type="Pfam" id="PF13561">
    <property type="entry name" value="adh_short_C2"/>
    <property type="match status" value="1"/>
</dbReference>
<dbReference type="Gene3D" id="3.40.50.720">
    <property type="entry name" value="NAD(P)-binding Rossmann-like Domain"/>
    <property type="match status" value="1"/>
</dbReference>
<evidence type="ECO:0000313" key="6">
    <source>
        <dbReference type="Proteomes" id="UP000293719"/>
    </source>
</evidence>
<dbReference type="Proteomes" id="UP000293719">
    <property type="component" value="Chromosome"/>
</dbReference>
<dbReference type="GO" id="GO:0016491">
    <property type="term" value="F:oxidoreductase activity"/>
    <property type="evidence" value="ECO:0007669"/>
    <property type="project" value="UniProtKB-KW"/>
</dbReference>
<reference evidence="5 6" key="1">
    <citation type="journal article" date="2017" name="Int. J. Syst. Evol. Microbiol.">
        <title>Roseitalea porphyridii gen. nov., sp. nov., isolated from a red alga, and reclassification of Hoeflea suaedae Chung et al. 2013 as Pseudohoeflea suaedae gen. nov., comb. nov.</title>
        <authorList>
            <person name="Hyeon J.W."/>
            <person name="Jeong S.E."/>
            <person name="Baek K."/>
            <person name="Jeon C.O."/>
        </authorList>
    </citation>
    <scope>NUCLEOTIDE SEQUENCE [LARGE SCALE GENOMIC DNA]</scope>
    <source>
        <strain evidence="5 6">MA7-20</strain>
    </source>
</reference>
<dbReference type="KEGG" id="rpod:E0E05_15315"/>
<dbReference type="PRINTS" id="PR00080">
    <property type="entry name" value="SDRFAMILY"/>
</dbReference>
<dbReference type="CDD" id="cd05233">
    <property type="entry name" value="SDR_c"/>
    <property type="match status" value="1"/>
</dbReference>
<dbReference type="RefSeq" id="WP_131617498.1">
    <property type="nucleotide sequence ID" value="NZ_CP036532.1"/>
</dbReference>
<evidence type="ECO:0000259" key="4">
    <source>
        <dbReference type="SMART" id="SM00822"/>
    </source>
</evidence>
<keyword evidence="3" id="KW-0520">NAD</keyword>
<dbReference type="SMART" id="SM00822">
    <property type="entry name" value="PKS_KR"/>
    <property type="match status" value="1"/>
</dbReference>
<keyword evidence="6" id="KW-1185">Reference proteome</keyword>
<dbReference type="GeneID" id="90768676"/>
<protein>
    <submittedName>
        <fullName evidence="5">SDR family oxidoreductase</fullName>
    </submittedName>
</protein>
<dbReference type="FunFam" id="3.40.50.720:FF:000084">
    <property type="entry name" value="Short-chain dehydrogenase reductase"/>
    <property type="match status" value="1"/>
</dbReference>
<dbReference type="InterPro" id="IPR020904">
    <property type="entry name" value="Sc_DH/Rdtase_CS"/>
</dbReference>
<dbReference type="PANTHER" id="PTHR24321:SF8">
    <property type="entry name" value="ESTRADIOL 17-BETA-DEHYDROGENASE 8-RELATED"/>
    <property type="match status" value="1"/>
</dbReference>
<name>A0A4P6V4Y1_9HYPH</name>
<dbReference type="OrthoDB" id="9792355at2"/>
<dbReference type="PROSITE" id="PS00061">
    <property type="entry name" value="ADH_SHORT"/>
    <property type="match status" value="1"/>
</dbReference>
<evidence type="ECO:0000256" key="2">
    <source>
        <dbReference type="ARBA" id="ARBA00023002"/>
    </source>
</evidence>
<dbReference type="InterPro" id="IPR036291">
    <property type="entry name" value="NAD(P)-bd_dom_sf"/>
</dbReference>
<dbReference type="PANTHER" id="PTHR24321">
    <property type="entry name" value="DEHYDROGENASES, SHORT CHAIN"/>
    <property type="match status" value="1"/>
</dbReference>
<dbReference type="SUPFAM" id="SSF51735">
    <property type="entry name" value="NAD(P)-binding Rossmann-fold domains"/>
    <property type="match status" value="1"/>
</dbReference>
<keyword evidence="2" id="KW-0560">Oxidoreductase</keyword>
<gene>
    <name evidence="5" type="ORF">E0E05_15315</name>
</gene>
<evidence type="ECO:0000256" key="3">
    <source>
        <dbReference type="ARBA" id="ARBA00023027"/>
    </source>
</evidence>
<dbReference type="InterPro" id="IPR057326">
    <property type="entry name" value="KR_dom"/>
</dbReference>
<comment type="similarity">
    <text evidence="1">Belongs to the short-chain dehydrogenases/reductases (SDR) family.</text>
</comment>